<dbReference type="EMBL" id="LR796653">
    <property type="protein sequence ID" value="CAB4157770.1"/>
    <property type="molecule type" value="Genomic_DNA"/>
</dbReference>
<gene>
    <name evidence="1" type="ORF">UFOVP683_45</name>
</gene>
<reference evidence="1" key="1">
    <citation type="submission" date="2020-04" db="EMBL/GenBank/DDBJ databases">
        <authorList>
            <person name="Chiriac C."/>
            <person name="Salcher M."/>
            <person name="Ghai R."/>
            <person name="Kavagutti S V."/>
        </authorList>
    </citation>
    <scope>NUCLEOTIDE SEQUENCE</scope>
</reference>
<sequence length="63" mass="7750">MKKYYIVIIEKINKRMHYDEATDTEINRYTANIHYRECDKSVAMERLERDRKLINMIDKLRVA</sequence>
<evidence type="ECO:0000313" key="1">
    <source>
        <dbReference type="EMBL" id="CAB4157770.1"/>
    </source>
</evidence>
<name>A0A6J5NDE0_9CAUD</name>
<organism evidence="1">
    <name type="scientific">uncultured Caudovirales phage</name>
    <dbReference type="NCBI Taxonomy" id="2100421"/>
    <lineage>
        <taxon>Viruses</taxon>
        <taxon>Duplodnaviria</taxon>
        <taxon>Heunggongvirae</taxon>
        <taxon>Uroviricota</taxon>
        <taxon>Caudoviricetes</taxon>
        <taxon>Peduoviridae</taxon>
        <taxon>Maltschvirus</taxon>
        <taxon>Maltschvirus maltsch</taxon>
    </lineage>
</organism>
<proteinExistence type="predicted"/>
<accession>A0A6J5NDE0</accession>
<protein>
    <submittedName>
        <fullName evidence="1">Uncharacterized protein</fullName>
    </submittedName>
</protein>